<evidence type="ECO:0000256" key="1">
    <source>
        <dbReference type="SAM" id="SignalP"/>
    </source>
</evidence>
<name>A0A4Q7ATI8_9GAMM</name>
<feature type="signal peptide" evidence="1">
    <location>
        <begin position="1"/>
        <end position="21"/>
    </location>
</feature>
<evidence type="ECO:0000313" key="3">
    <source>
        <dbReference type="Proteomes" id="UP000293483"/>
    </source>
</evidence>
<protein>
    <submittedName>
        <fullName evidence="2">CSLREA domain-containing protein</fullName>
    </submittedName>
</protein>
<dbReference type="AlphaFoldDB" id="A0A4Q7ATI8"/>
<evidence type="ECO:0000313" key="2">
    <source>
        <dbReference type="EMBL" id="RZG65514.1"/>
    </source>
</evidence>
<dbReference type="RefSeq" id="WP_130147058.1">
    <property type="nucleotide sequence ID" value="NZ_SGSU01000015.1"/>
</dbReference>
<keyword evidence="1" id="KW-0732">Signal</keyword>
<proteinExistence type="predicted"/>
<dbReference type="SUPFAM" id="SSF51126">
    <property type="entry name" value="Pectin lyase-like"/>
    <property type="match status" value="1"/>
</dbReference>
<dbReference type="Proteomes" id="UP000293483">
    <property type="component" value="Unassembled WGS sequence"/>
</dbReference>
<feature type="chain" id="PRO_5020486936" evidence="1">
    <location>
        <begin position="22"/>
        <end position="801"/>
    </location>
</feature>
<dbReference type="STRING" id="202951.GCA_001485025_00085"/>
<accession>A0A4Q7ATI8</accession>
<dbReference type="InterPro" id="IPR026457">
    <property type="entry name" value="CSLREA_Nterm"/>
</dbReference>
<comment type="caution">
    <text evidence="2">The sequence shown here is derived from an EMBL/GenBank/DDBJ whole genome shotgun (WGS) entry which is preliminary data.</text>
</comment>
<dbReference type="NCBIfam" id="TIGR04214">
    <property type="entry name" value="CSLREA_Nterm"/>
    <property type="match status" value="1"/>
</dbReference>
<organism evidence="2 3">
    <name type="scientific">Acinetobacter bouvetii</name>
    <dbReference type="NCBI Taxonomy" id="202951"/>
    <lineage>
        <taxon>Bacteria</taxon>
        <taxon>Pseudomonadati</taxon>
        <taxon>Pseudomonadota</taxon>
        <taxon>Gammaproteobacteria</taxon>
        <taxon>Moraxellales</taxon>
        <taxon>Moraxellaceae</taxon>
        <taxon>Acinetobacter</taxon>
    </lineage>
</organism>
<reference evidence="2 3" key="1">
    <citation type="submission" date="2019-02" db="EMBL/GenBank/DDBJ databases">
        <title>The Batch Genome Submission of Acinetobacter spp. strains.</title>
        <authorList>
            <person name="Qin J."/>
            <person name="Hu Y."/>
            <person name="Ye H."/>
            <person name="Wei L."/>
            <person name="Feng Y."/>
            <person name="Zong Z."/>
        </authorList>
    </citation>
    <scope>NUCLEOTIDE SEQUENCE [LARGE SCALE GENOMIC DNA]</scope>
    <source>
        <strain evidence="2 3">WCHABo060081</strain>
    </source>
</reference>
<sequence length="801" mass="86411">MKNYKKGLLALMVIAAMPLMASQSDIIYVNTFDDENGENPSKCSLREAIETAAKNKGIGGCTAGNTLVGQKDYIQLEAGIYKLNQELKPTSQVFILGKTAADWEKKSPLTNDYPLIGALKTKIDGQNKTRLFNTVESEATLVLSNVELTNGYSANDGGALFIGGALTLDASAITSSVSDKSGGAIYLVPDKGEKTVTINQTLLQGNDAKQGSVFAMDCEANLLNTKAAITVSGSSIVQNGLVKSSSSTIDVCGNSSVTLNTNTIAKNRANTAIIHTASFVKHPLSDSSILSFVSNTIVENQAPTAWLYDENGSKSLNYNVLAFNSGNACNYSSSNNVLIEKASVWAQNNALALTGANACILPPESATADLNVKNNIDVASVSLSSVLSNYQEASQYNLFLPLYYPKQNNSANDLIDLERTGCSSTDQRGLARVEDGTLTFDPAKRNSCDIGSVERIRLTAADIVNLSNISAVTLVDGLKTEKDRLKALLDNSSTNKDYLAMYQDDYNTASDLLKYTQQYLGYRTVFVDPLSMTLREEETVPNSSAQFIKPLNEENYEITVESLGVGVQTGENATIDLTKIVKDSNLICEWKSDLKRAIMYRTDGKITNSSEAEYCSYGIKDRNSGVVTKGIMQARFINIAPIAKDDTYAISSDTNLEVTVNPLENDSDDGDGPNSVFPAGKSIWHQNADGKNTPIYFKSIPAGLNFTAEYRGPCPGGNAQNICYGGNIKFSVKNAFSQFSYPITYKVYDSEGAESNEAIIYLQNQAKNTNESSSGGGSSNVFGLIVLAGLAVFRMRKFTRR</sequence>
<dbReference type="InterPro" id="IPR011050">
    <property type="entry name" value="Pectin_lyase_fold/virulence"/>
</dbReference>
<gene>
    <name evidence="2" type="ORF">EXE25_13240</name>
</gene>
<dbReference type="EMBL" id="SGSU01000015">
    <property type="protein sequence ID" value="RZG65514.1"/>
    <property type="molecule type" value="Genomic_DNA"/>
</dbReference>